<comment type="caution">
    <text evidence="1">The sequence shown here is derived from an EMBL/GenBank/DDBJ whole genome shotgun (WGS) entry which is preliminary data.</text>
</comment>
<evidence type="ECO:0000313" key="2">
    <source>
        <dbReference type="Proteomes" id="UP000028582"/>
    </source>
</evidence>
<dbReference type="Proteomes" id="UP000028582">
    <property type="component" value="Unassembled WGS sequence"/>
</dbReference>
<sequence length="33" mass="3796">MLCTTRYMYLHLHGSNDNKCEPKTVSDLVPELS</sequence>
<reference evidence="1 2" key="1">
    <citation type="submission" date="2013-11" db="EMBL/GenBank/DDBJ databases">
        <title>The Genome Sequence of Phytophthora parasitica P1976.</title>
        <authorList>
            <consortium name="The Broad Institute Genomics Platform"/>
            <person name="Russ C."/>
            <person name="Tyler B."/>
            <person name="Panabieres F."/>
            <person name="Shan W."/>
            <person name="Tripathy S."/>
            <person name="Grunwald N."/>
            <person name="Machado M."/>
            <person name="Johnson C.S."/>
            <person name="Walker B."/>
            <person name="Young S."/>
            <person name="Zeng Q."/>
            <person name="Gargeya S."/>
            <person name="Fitzgerald M."/>
            <person name="Haas B."/>
            <person name="Abouelleil A."/>
            <person name="Allen A.W."/>
            <person name="Alvarado L."/>
            <person name="Arachchi H.M."/>
            <person name="Berlin A.M."/>
            <person name="Chapman S.B."/>
            <person name="Gainer-Dewar J."/>
            <person name="Goldberg J."/>
            <person name="Griggs A."/>
            <person name="Gujja S."/>
            <person name="Hansen M."/>
            <person name="Howarth C."/>
            <person name="Imamovic A."/>
            <person name="Ireland A."/>
            <person name="Larimer J."/>
            <person name="McCowan C."/>
            <person name="Murphy C."/>
            <person name="Pearson M."/>
            <person name="Poon T.W."/>
            <person name="Priest M."/>
            <person name="Roberts A."/>
            <person name="Saif S."/>
            <person name="Shea T."/>
            <person name="Sisk P."/>
            <person name="Sykes S."/>
            <person name="Wortman J."/>
            <person name="Nusbaum C."/>
            <person name="Birren B."/>
        </authorList>
    </citation>
    <scope>NUCLEOTIDE SEQUENCE [LARGE SCALE GENOMIC DNA]</scope>
    <source>
        <strain evidence="1 2">P1976</strain>
    </source>
</reference>
<name>A0A081A9R4_PHYNI</name>
<evidence type="ECO:0000313" key="1">
    <source>
        <dbReference type="EMBL" id="ETO75625.1"/>
    </source>
</evidence>
<protein>
    <submittedName>
        <fullName evidence="1">Uncharacterized protein</fullName>
    </submittedName>
</protein>
<proteinExistence type="predicted"/>
<organism evidence="1 2">
    <name type="scientific">Phytophthora nicotianae P1976</name>
    <dbReference type="NCBI Taxonomy" id="1317066"/>
    <lineage>
        <taxon>Eukaryota</taxon>
        <taxon>Sar</taxon>
        <taxon>Stramenopiles</taxon>
        <taxon>Oomycota</taxon>
        <taxon>Peronosporomycetes</taxon>
        <taxon>Peronosporales</taxon>
        <taxon>Peronosporaceae</taxon>
        <taxon>Phytophthora</taxon>
    </lineage>
</organism>
<dbReference type="EMBL" id="ANJA01001637">
    <property type="protein sequence ID" value="ETO75625.1"/>
    <property type="molecule type" value="Genomic_DNA"/>
</dbReference>
<gene>
    <name evidence="1" type="ORF">F444_08812</name>
</gene>
<accession>A0A081A9R4</accession>
<dbReference type="AlphaFoldDB" id="A0A081A9R4"/>